<dbReference type="Gene3D" id="3.40.50.1820">
    <property type="entry name" value="alpha/beta hydrolase"/>
    <property type="match status" value="1"/>
</dbReference>
<evidence type="ECO:0000313" key="2">
    <source>
        <dbReference type="Proteomes" id="UP000617628"/>
    </source>
</evidence>
<sequence length="254" mass="30134">MNREYHKWWSPRLERQMELLVFGHSGTRVLVFPTRGGRFFEYENLGLVEQSRERIEAGELQLYCVDSVDAESFYCWWAHPHGRMQRHIRYENYILDEVFPLMELKNPGQPTISHGCSLGAFHAANIAFRHPQRFQKLVAFSGRYDLTLQVDDFRNLFDGYYCEDVFYNTPTHFLPGLDCDDRIDALRKMDITLVIGDQDPFRENNEHLSQILWDKGIWHGLRYWNGRAHRGRYWREMAPQFLTPCSPLPLDRSA</sequence>
<dbReference type="AlphaFoldDB" id="A0A934VS35"/>
<accession>A0A934VS35</accession>
<proteinExistence type="predicted"/>
<dbReference type="EMBL" id="JAENIL010000028">
    <property type="protein sequence ID" value="MBK1878258.1"/>
    <property type="molecule type" value="Genomic_DNA"/>
</dbReference>
<dbReference type="Proteomes" id="UP000617628">
    <property type="component" value="Unassembled WGS sequence"/>
</dbReference>
<dbReference type="PANTHER" id="PTHR48098">
    <property type="entry name" value="ENTEROCHELIN ESTERASE-RELATED"/>
    <property type="match status" value="1"/>
</dbReference>
<dbReference type="SUPFAM" id="SSF53474">
    <property type="entry name" value="alpha/beta-Hydrolases"/>
    <property type="match status" value="1"/>
</dbReference>
<dbReference type="Pfam" id="PF00756">
    <property type="entry name" value="Esterase"/>
    <property type="match status" value="1"/>
</dbReference>
<evidence type="ECO:0000313" key="1">
    <source>
        <dbReference type="EMBL" id="MBK1878258.1"/>
    </source>
</evidence>
<protein>
    <submittedName>
        <fullName evidence="1">Esterase family protein</fullName>
    </submittedName>
</protein>
<comment type="caution">
    <text evidence="1">The sequence shown here is derived from an EMBL/GenBank/DDBJ whole genome shotgun (WGS) entry which is preliminary data.</text>
</comment>
<keyword evidence="2" id="KW-1185">Reference proteome</keyword>
<dbReference type="InterPro" id="IPR029058">
    <property type="entry name" value="AB_hydrolase_fold"/>
</dbReference>
<dbReference type="RefSeq" id="WP_200356471.1">
    <property type="nucleotide sequence ID" value="NZ_JAENIL010000028.1"/>
</dbReference>
<dbReference type="InterPro" id="IPR050583">
    <property type="entry name" value="Mycobacterial_A85_antigen"/>
</dbReference>
<name>A0A934VS35_9BACT</name>
<reference evidence="1" key="1">
    <citation type="submission" date="2021-01" db="EMBL/GenBank/DDBJ databases">
        <title>Modified the classification status of verrucomicrobia.</title>
        <authorList>
            <person name="Feng X."/>
        </authorList>
    </citation>
    <scope>NUCLEOTIDE SEQUENCE</scope>
    <source>
        <strain evidence="1">KCTC 13126</strain>
    </source>
</reference>
<gene>
    <name evidence="1" type="ORF">JIN87_15365</name>
</gene>
<dbReference type="InterPro" id="IPR000801">
    <property type="entry name" value="Esterase-like"/>
</dbReference>
<dbReference type="PANTHER" id="PTHR48098:SF3">
    <property type="entry name" value="IRON(III) ENTEROBACTIN ESTERASE"/>
    <property type="match status" value="1"/>
</dbReference>
<organism evidence="1 2">
    <name type="scientific">Pelagicoccus mobilis</name>
    <dbReference type="NCBI Taxonomy" id="415221"/>
    <lineage>
        <taxon>Bacteria</taxon>
        <taxon>Pseudomonadati</taxon>
        <taxon>Verrucomicrobiota</taxon>
        <taxon>Opitutia</taxon>
        <taxon>Puniceicoccales</taxon>
        <taxon>Pelagicoccaceae</taxon>
        <taxon>Pelagicoccus</taxon>
    </lineage>
</organism>